<dbReference type="Pfam" id="PF04422">
    <property type="entry name" value="FrhB_FdhB_N"/>
    <property type="match status" value="1"/>
</dbReference>
<dbReference type="SUPFAM" id="SSF54862">
    <property type="entry name" value="4Fe-4S ferredoxins"/>
    <property type="match status" value="1"/>
</dbReference>
<keyword evidence="1" id="KW-0479">Metal-binding</keyword>
<evidence type="ECO:0000313" key="7">
    <source>
        <dbReference type="Proteomes" id="UP000195386"/>
    </source>
</evidence>
<proteinExistence type="predicted"/>
<dbReference type="Pfam" id="PF04432">
    <property type="entry name" value="FrhB_FdhB_C"/>
    <property type="match status" value="1"/>
</dbReference>
<gene>
    <name evidence="5" type="ORF">B5F97_07340</name>
    <name evidence="6" type="ORF">DWW09_02075</name>
</gene>
<dbReference type="Proteomes" id="UP000284366">
    <property type="component" value="Unassembled WGS sequence"/>
</dbReference>
<evidence type="ECO:0000313" key="6">
    <source>
        <dbReference type="EMBL" id="RGV58567.1"/>
    </source>
</evidence>
<sequence>MITILDKQDCCGCSACIQVCPKQCITMLEDEEGFSYPLVNQYNCIDCHLCEKVCPVLHLGKPRKPLNVYAAKNRDEKIRLQSSSGGVFTVLAEAVINAGGVVFGAKFDEEWKVVHGYTETKNGIADFRGSKYVQSCMGDNFSKVKYFLDNGRKVLFSGTPCQVAGLKLFLRKPYENLLTVDFICHGVPSPKVWRMYLNEVIMNQSVKSVSFGSESKKNISVVSITFRNKCLGWKNFSCVFTFSVSDDKGEKKIISSSEVFSKNAYMKGFLENLYLRPACHHCPAKCLSSGSDITIADFWGMNKVLCDKDDDLGYSVLMVNSINTSLKLIAELDTTEIGYEDILRYNSPIEKSADPDINRNYFFSNLEKKSLSLLIPHALYRRRLLKLIYRIRRKINLLLSQ</sequence>
<keyword evidence="2" id="KW-0408">Iron</keyword>
<organism evidence="5 7">
    <name type="scientific">Bacteroides clarus</name>
    <dbReference type="NCBI Taxonomy" id="626929"/>
    <lineage>
        <taxon>Bacteria</taxon>
        <taxon>Pseudomonadati</taxon>
        <taxon>Bacteroidota</taxon>
        <taxon>Bacteroidia</taxon>
        <taxon>Bacteroidales</taxon>
        <taxon>Bacteroidaceae</taxon>
        <taxon>Bacteroides</taxon>
    </lineage>
</organism>
<dbReference type="EMBL" id="NFII01000005">
    <property type="protein sequence ID" value="OUO01452.1"/>
    <property type="molecule type" value="Genomic_DNA"/>
</dbReference>
<reference evidence="5" key="2">
    <citation type="journal article" date="2018" name="BMC Genomics">
        <title>Whole genome sequencing and function prediction of 133 gut anaerobes isolated from chicken caecum in pure cultures.</title>
        <authorList>
            <person name="Medvecky M."/>
            <person name="Cejkova D."/>
            <person name="Polansky O."/>
            <person name="Karasova D."/>
            <person name="Kubasova T."/>
            <person name="Cizek A."/>
            <person name="Rychlik I."/>
        </authorList>
    </citation>
    <scope>NUCLEOTIDE SEQUENCE</scope>
    <source>
        <strain evidence="5">An43</strain>
    </source>
</reference>
<dbReference type="PROSITE" id="PS51379">
    <property type="entry name" value="4FE4S_FER_2"/>
    <property type="match status" value="2"/>
</dbReference>
<dbReference type="AlphaFoldDB" id="A0A1Y3YVR5"/>
<reference evidence="6 8" key="3">
    <citation type="submission" date="2018-08" db="EMBL/GenBank/DDBJ databases">
        <title>A genome reference for cultivated species of the human gut microbiota.</title>
        <authorList>
            <person name="Zou Y."/>
            <person name="Xue W."/>
            <person name="Luo G."/>
        </authorList>
    </citation>
    <scope>NUCLEOTIDE SEQUENCE [LARGE SCALE GENOMIC DNA]</scope>
    <source>
        <strain evidence="6 8">AF14-27</strain>
    </source>
</reference>
<dbReference type="PANTHER" id="PTHR43193">
    <property type="match status" value="1"/>
</dbReference>
<dbReference type="PANTHER" id="PTHR43193:SF2">
    <property type="entry name" value="POLYFERREDOXIN PROTEIN FWDF"/>
    <property type="match status" value="1"/>
</dbReference>
<dbReference type="InterPro" id="IPR052977">
    <property type="entry name" value="Polyferredoxin-like_ET"/>
</dbReference>
<dbReference type="InterPro" id="IPR017900">
    <property type="entry name" value="4Fe4S_Fe_S_CS"/>
</dbReference>
<name>A0A1Y3YVR5_9BACE</name>
<dbReference type="EMBL" id="QRZG01000003">
    <property type="protein sequence ID" value="RGV58567.1"/>
    <property type="molecule type" value="Genomic_DNA"/>
</dbReference>
<dbReference type="PROSITE" id="PS00198">
    <property type="entry name" value="4FE4S_FER_1"/>
    <property type="match status" value="2"/>
</dbReference>
<dbReference type="Proteomes" id="UP000195386">
    <property type="component" value="Unassembled WGS sequence"/>
</dbReference>
<evidence type="ECO:0000313" key="8">
    <source>
        <dbReference type="Proteomes" id="UP000284366"/>
    </source>
</evidence>
<feature type="domain" description="4Fe-4S ferredoxin-type" evidence="4">
    <location>
        <begin position="1"/>
        <end position="30"/>
    </location>
</feature>
<reference evidence="7" key="1">
    <citation type="submission" date="2017-04" db="EMBL/GenBank/DDBJ databases">
        <title>Function of individual gut microbiota members based on whole genome sequencing of pure cultures obtained from chicken caecum.</title>
        <authorList>
            <person name="Medvecky M."/>
            <person name="Cejkova D."/>
            <person name="Polansky O."/>
            <person name="Karasova D."/>
            <person name="Kubasova T."/>
            <person name="Cizek A."/>
            <person name="Rychlik I."/>
        </authorList>
    </citation>
    <scope>NUCLEOTIDE SEQUENCE [LARGE SCALE GENOMIC DNA]</scope>
    <source>
        <strain evidence="7">An43</strain>
    </source>
</reference>
<evidence type="ECO:0000313" key="5">
    <source>
        <dbReference type="EMBL" id="OUO01452.1"/>
    </source>
</evidence>
<dbReference type="Pfam" id="PF12838">
    <property type="entry name" value="Fer4_7"/>
    <property type="match status" value="1"/>
</dbReference>
<dbReference type="InterPro" id="IPR017896">
    <property type="entry name" value="4Fe4S_Fe-S-bd"/>
</dbReference>
<keyword evidence="3" id="KW-0411">Iron-sulfur</keyword>
<dbReference type="GO" id="GO:0046872">
    <property type="term" value="F:metal ion binding"/>
    <property type="evidence" value="ECO:0007669"/>
    <property type="project" value="UniProtKB-KW"/>
</dbReference>
<dbReference type="RefSeq" id="WP_118045710.1">
    <property type="nucleotide sequence ID" value="NZ_CAMMFP010000012.1"/>
</dbReference>
<evidence type="ECO:0000259" key="4">
    <source>
        <dbReference type="PROSITE" id="PS51379"/>
    </source>
</evidence>
<evidence type="ECO:0000256" key="2">
    <source>
        <dbReference type="ARBA" id="ARBA00023004"/>
    </source>
</evidence>
<dbReference type="InterPro" id="IPR007516">
    <property type="entry name" value="Co_F420_Hydgase/DH_bsu_N"/>
</dbReference>
<dbReference type="Gene3D" id="3.30.70.20">
    <property type="match status" value="1"/>
</dbReference>
<feature type="domain" description="4Fe-4S ferredoxin-type" evidence="4">
    <location>
        <begin position="35"/>
        <end position="64"/>
    </location>
</feature>
<evidence type="ECO:0000256" key="1">
    <source>
        <dbReference type="ARBA" id="ARBA00022723"/>
    </source>
</evidence>
<evidence type="ECO:0000256" key="3">
    <source>
        <dbReference type="ARBA" id="ARBA00023014"/>
    </source>
</evidence>
<dbReference type="GO" id="GO:0051536">
    <property type="term" value="F:iron-sulfur cluster binding"/>
    <property type="evidence" value="ECO:0007669"/>
    <property type="project" value="UniProtKB-KW"/>
</dbReference>
<comment type="caution">
    <text evidence="5">The sequence shown here is derived from an EMBL/GenBank/DDBJ whole genome shotgun (WGS) entry which is preliminary data.</text>
</comment>
<accession>A0A1Y3YVR5</accession>
<dbReference type="InterPro" id="IPR007525">
    <property type="entry name" value="FrhB_FdhB_C"/>
</dbReference>
<protein>
    <submittedName>
        <fullName evidence="6">4Fe-4S dicluster domain-containing protein</fullName>
    </submittedName>
    <submittedName>
        <fullName evidence="5">F420H(2):quinone oxidoreductase</fullName>
    </submittedName>
</protein>